<protein>
    <recommendedName>
        <fullName evidence="3">HIT domain-containing protein</fullName>
    </recommendedName>
</protein>
<dbReference type="Gene3D" id="3.30.428.10">
    <property type="entry name" value="HIT-like"/>
    <property type="match status" value="1"/>
</dbReference>
<evidence type="ECO:0008006" key="3">
    <source>
        <dbReference type="Google" id="ProtNLM"/>
    </source>
</evidence>
<keyword evidence="2" id="KW-1185">Reference proteome</keyword>
<dbReference type="EMBL" id="CP005957">
    <property type="protein sequence ID" value="AGL62647.1"/>
    <property type="molecule type" value="Genomic_DNA"/>
</dbReference>
<dbReference type="InterPro" id="IPR036265">
    <property type="entry name" value="HIT-like_sf"/>
</dbReference>
<reference evidence="1 2" key="1">
    <citation type="journal article" date="2013" name="Nat. Biotechnol.">
        <title>Genome sequences of rare, uncultured bacteria obtained by differential coverage binning of multiple metagenomes.</title>
        <authorList>
            <person name="Albertsen M."/>
            <person name="Hugenholtz P."/>
            <person name="Skarshewski A."/>
            <person name="Nielsen K.L."/>
            <person name="Tyson G.W."/>
            <person name="Nielsen P.H."/>
        </authorList>
    </citation>
    <scope>NUCLEOTIDE SEQUENCE [LARGE SCALE GENOMIC DNA]</scope>
    <source>
        <strain evidence="1">TM71</strain>
    </source>
</reference>
<dbReference type="Proteomes" id="UP000013893">
    <property type="component" value="Chromosome"/>
</dbReference>
<dbReference type="AlphaFoldDB" id="R4PY06"/>
<dbReference type="KEGG" id="saal:L336_0948"/>
<sequence length="154" mass="18321">MEPMKRRFLQAGPMTRKPKNEAVYQAYKKTVKSNSCAFCGFNSESPQVVREFEHFRLTHNQFGYDIWEGCKVQEQYMIVPKRHLLSMDEMNRDERAEYIDLVCAYESDGYSLYTRSPDNITKSVPHLHTHLLKLDKKRIDMVLYLRKPHILMSR</sequence>
<gene>
    <name evidence="1" type="ORF">L336_0948</name>
</gene>
<dbReference type="STRING" id="1332188.L336_0948"/>
<evidence type="ECO:0000313" key="2">
    <source>
        <dbReference type="Proteomes" id="UP000013893"/>
    </source>
</evidence>
<dbReference type="SUPFAM" id="SSF54197">
    <property type="entry name" value="HIT-like"/>
    <property type="match status" value="1"/>
</dbReference>
<dbReference type="HOGENOM" id="CLU_1774006_0_0_0"/>
<name>R4PY06_9BACT</name>
<proteinExistence type="predicted"/>
<accession>R4PY06</accession>
<organism evidence="1 2">
    <name type="scientific">Candidatus Saccharimonas aalborgensis</name>
    <dbReference type="NCBI Taxonomy" id="1332188"/>
    <lineage>
        <taxon>Bacteria</taxon>
        <taxon>Candidatus Saccharimonadota</taxon>
        <taxon>Candidatus Saccharimonadia</taxon>
        <taxon>Candidatus Saccharimonadales</taxon>
        <taxon>Candidatus Saccharimonadaceae</taxon>
        <taxon>Candidatus Saccharimonas</taxon>
    </lineage>
</organism>
<evidence type="ECO:0000313" key="1">
    <source>
        <dbReference type="EMBL" id="AGL62647.1"/>
    </source>
</evidence>